<keyword evidence="5" id="KW-0266">Ethylene biosynthesis</keyword>
<dbReference type="GO" id="GO:0009693">
    <property type="term" value="P:ethylene biosynthetic process"/>
    <property type="evidence" value="ECO:0007669"/>
    <property type="project" value="UniProtKB-KW"/>
</dbReference>
<keyword evidence="10" id="KW-0560">Oxidoreductase</keyword>
<dbReference type="PROSITE" id="PS51471">
    <property type="entry name" value="FE2OG_OXY"/>
    <property type="match status" value="1"/>
</dbReference>
<name>A0A1Y5S377_9PROT</name>
<dbReference type="EC" id="1.13.12.19" evidence="3"/>
<evidence type="ECO:0000256" key="7">
    <source>
        <dbReference type="ARBA" id="ARBA00031282"/>
    </source>
</evidence>
<dbReference type="SUPFAM" id="SSF51197">
    <property type="entry name" value="Clavaminate synthase-like"/>
    <property type="match status" value="1"/>
</dbReference>
<evidence type="ECO:0000256" key="5">
    <source>
        <dbReference type="ARBA" id="ARBA00022666"/>
    </source>
</evidence>
<organism evidence="12 13">
    <name type="scientific">Oceanibacterium hippocampi</name>
    <dbReference type="NCBI Taxonomy" id="745714"/>
    <lineage>
        <taxon>Bacteria</taxon>
        <taxon>Pseudomonadati</taxon>
        <taxon>Pseudomonadota</taxon>
        <taxon>Alphaproteobacteria</taxon>
        <taxon>Sneathiellales</taxon>
        <taxon>Sneathiellaceae</taxon>
        <taxon>Oceanibacterium</taxon>
    </lineage>
</organism>
<feature type="domain" description="Fe2OG dioxygenase" evidence="11">
    <location>
        <begin position="190"/>
        <end position="285"/>
    </location>
</feature>
<evidence type="ECO:0000313" key="12">
    <source>
        <dbReference type="EMBL" id="SLN30582.1"/>
    </source>
</evidence>
<dbReference type="OrthoDB" id="21825at2"/>
<dbReference type="AlphaFoldDB" id="A0A1Y5S377"/>
<evidence type="ECO:0000256" key="10">
    <source>
        <dbReference type="RuleBase" id="RU003682"/>
    </source>
</evidence>
<keyword evidence="10" id="KW-0408">Iron</keyword>
<dbReference type="EMBL" id="FWFR01000001">
    <property type="protein sequence ID" value="SLN30582.1"/>
    <property type="molecule type" value="Genomic_DNA"/>
</dbReference>
<dbReference type="InterPro" id="IPR044861">
    <property type="entry name" value="IPNS-like_FE2OG_OXY"/>
</dbReference>
<dbReference type="EC" id="1.14.20.7" evidence="2"/>
<comment type="catalytic activity">
    <reaction evidence="9">
        <text>L-arginine + 2-oxoglutarate + O2 = guanidine + L-glutamate 5-semialdehyde + succinate + CO2</text>
        <dbReference type="Rhea" id="RHEA:31535"/>
        <dbReference type="ChEBI" id="CHEBI:15379"/>
        <dbReference type="ChEBI" id="CHEBI:16526"/>
        <dbReference type="ChEBI" id="CHEBI:16810"/>
        <dbReference type="ChEBI" id="CHEBI:30031"/>
        <dbReference type="ChEBI" id="CHEBI:30087"/>
        <dbReference type="ChEBI" id="CHEBI:32682"/>
        <dbReference type="ChEBI" id="CHEBI:58066"/>
        <dbReference type="EC" id="1.14.20.7"/>
    </reaction>
</comment>
<dbReference type="GO" id="GO:0046872">
    <property type="term" value="F:metal ion binding"/>
    <property type="evidence" value="ECO:0007669"/>
    <property type="project" value="UniProtKB-KW"/>
</dbReference>
<dbReference type="RefSeq" id="WP_085882334.1">
    <property type="nucleotide sequence ID" value="NZ_FWFR01000001.1"/>
</dbReference>
<evidence type="ECO:0000256" key="1">
    <source>
        <dbReference type="ARBA" id="ARBA00004767"/>
    </source>
</evidence>
<comment type="pathway">
    <text evidence="1">Alkene biosynthesis; ethylene biosynthesis via 2-oxoglutarate.</text>
</comment>
<dbReference type="InterPro" id="IPR027443">
    <property type="entry name" value="IPNS-like_sf"/>
</dbReference>
<dbReference type="InterPro" id="IPR050231">
    <property type="entry name" value="Iron_ascorbate_oxido_reductase"/>
</dbReference>
<evidence type="ECO:0000256" key="4">
    <source>
        <dbReference type="ARBA" id="ARBA00019045"/>
    </source>
</evidence>
<evidence type="ECO:0000256" key="3">
    <source>
        <dbReference type="ARBA" id="ARBA00012531"/>
    </source>
</evidence>
<evidence type="ECO:0000256" key="6">
    <source>
        <dbReference type="ARBA" id="ARBA00031011"/>
    </source>
</evidence>
<protein>
    <recommendedName>
        <fullName evidence="4">2-oxoglutarate-dependent ethylene/succinate-forming enzyme</fullName>
        <ecNumber evidence="3">1.13.12.19</ecNumber>
        <ecNumber evidence="2">1.14.20.7</ecNumber>
    </recommendedName>
    <alternativeName>
        <fullName evidence="6">2-oxoglutarate dioxygenase (ethylene-forming)</fullName>
    </alternativeName>
    <alternativeName>
        <fullName evidence="7">2-oxoglutarate/L-arginine monooxygenase/decarboxylase (succinate-forming)</fullName>
    </alternativeName>
</protein>
<evidence type="ECO:0000256" key="2">
    <source>
        <dbReference type="ARBA" id="ARBA00012293"/>
    </source>
</evidence>
<dbReference type="Gene3D" id="2.60.120.330">
    <property type="entry name" value="B-lactam Antibiotic, Isopenicillin N Synthase, Chain"/>
    <property type="match status" value="1"/>
</dbReference>
<evidence type="ECO:0000259" key="11">
    <source>
        <dbReference type="PROSITE" id="PS51471"/>
    </source>
</evidence>
<dbReference type="Proteomes" id="UP000193200">
    <property type="component" value="Unassembled WGS sequence"/>
</dbReference>
<evidence type="ECO:0000256" key="8">
    <source>
        <dbReference type="ARBA" id="ARBA00047725"/>
    </source>
</evidence>
<comment type="similarity">
    <text evidence="10">Belongs to the iron/ascorbate-dependent oxidoreductase family.</text>
</comment>
<dbReference type="PRINTS" id="PR00682">
    <property type="entry name" value="IPNSYNTHASE"/>
</dbReference>
<comment type="catalytic activity">
    <reaction evidence="8">
        <text>2-oxoglutarate + O2 + 2 H(+) = ethene + 3 CO2 + H2O</text>
        <dbReference type="Rhea" id="RHEA:31523"/>
        <dbReference type="ChEBI" id="CHEBI:15377"/>
        <dbReference type="ChEBI" id="CHEBI:15378"/>
        <dbReference type="ChEBI" id="CHEBI:15379"/>
        <dbReference type="ChEBI" id="CHEBI:16526"/>
        <dbReference type="ChEBI" id="CHEBI:16810"/>
        <dbReference type="ChEBI" id="CHEBI:18153"/>
        <dbReference type="EC" id="1.13.12.19"/>
    </reaction>
</comment>
<gene>
    <name evidence="12" type="ORF">OCH7691_01072</name>
</gene>
<proteinExistence type="inferred from homology"/>
<dbReference type="InParanoid" id="A0A1Y5S377"/>
<dbReference type="Pfam" id="PF03171">
    <property type="entry name" value="2OG-FeII_Oxy"/>
    <property type="match status" value="1"/>
</dbReference>
<dbReference type="PANTHER" id="PTHR47990">
    <property type="entry name" value="2-OXOGLUTARATE (2OG) AND FE(II)-DEPENDENT OXYGENASE SUPERFAMILY PROTEIN-RELATED"/>
    <property type="match status" value="1"/>
</dbReference>
<accession>A0A1Y5S377</accession>
<dbReference type="GO" id="GO:0102276">
    <property type="term" value="F:2-oxoglutarate oxygenase/decarboxylase (ethylene-forming) activity"/>
    <property type="evidence" value="ECO:0007669"/>
    <property type="project" value="UniProtKB-EC"/>
</dbReference>
<sequence length="328" mass="35562">MPQQIETIRVDALAGPPGPLRDATDTALGRAAEALGFLVITGAPVATLTEAGRRARLLRLFDLPAPEKRRLTNSKHAPENDNRYRGYYAYRRPGAPCLLEGLDMGGGDGPAAAADDIEALLMEHNVWPADALLPGWRAEAEAHYRDMEAFGHLLMASLARHLGLGGDYFEPFFGGGSSTLRFLQGLPPDLPEAAIDDRYRAADGGLLATPAHRDSGVLTLLWQPGGLEAQAPDGRRLAAPDIDGALNVNFGDCLEFWSGGRLRATPHRVRAQALPRQSVPFFFEPRFDALIAPMPGARPAPAIRYADHLIEKMRLFGTHATEPRSRNA</sequence>
<keyword evidence="10" id="KW-0479">Metal-binding</keyword>
<evidence type="ECO:0000313" key="13">
    <source>
        <dbReference type="Proteomes" id="UP000193200"/>
    </source>
</evidence>
<dbReference type="InterPro" id="IPR005123">
    <property type="entry name" value="Oxoglu/Fe-dep_dioxygenase_dom"/>
</dbReference>
<keyword evidence="13" id="KW-1185">Reference proteome</keyword>
<evidence type="ECO:0000256" key="9">
    <source>
        <dbReference type="ARBA" id="ARBA00049359"/>
    </source>
</evidence>
<reference evidence="12 13" key="1">
    <citation type="submission" date="2017-03" db="EMBL/GenBank/DDBJ databases">
        <authorList>
            <person name="Afonso C.L."/>
            <person name="Miller P.J."/>
            <person name="Scott M.A."/>
            <person name="Spackman E."/>
            <person name="Goraichik I."/>
            <person name="Dimitrov K.M."/>
            <person name="Suarez D.L."/>
            <person name="Swayne D.E."/>
        </authorList>
    </citation>
    <scope>NUCLEOTIDE SEQUENCE [LARGE SCALE GENOMIC DNA]</scope>
    <source>
        <strain evidence="12 13">CECT 7691</strain>
    </source>
</reference>